<dbReference type="Proteomes" id="UP000006044">
    <property type="component" value="Unassembled WGS sequence"/>
</dbReference>
<gene>
    <name evidence="3" type="ORF">HMPREF9448_02408</name>
</gene>
<accession>K0WSY9</accession>
<dbReference type="AlphaFoldDB" id="K0WSY9"/>
<dbReference type="Pfam" id="PF01321">
    <property type="entry name" value="Creatinase_N"/>
    <property type="match status" value="1"/>
</dbReference>
<dbReference type="Gene3D" id="3.90.230.10">
    <property type="entry name" value="Creatinase/methionine aminopeptidase superfamily"/>
    <property type="match status" value="1"/>
</dbReference>
<dbReference type="InterPro" id="IPR036005">
    <property type="entry name" value="Creatinase/aminopeptidase-like"/>
</dbReference>
<dbReference type="InterPro" id="IPR000587">
    <property type="entry name" value="Creatinase_N"/>
</dbReference>
<dbReference type="SUPFAM" id="SSF53092">
    <property type="entry name" value="Creatinase/prolidase N-terminal domain"/>
    <property type="match status" value="1"/>
</dbReference>
<keyword evidence="4" id="KW-1185">Reference proteome</keyword>
<dbReference type="GeneID" id="77849599"/>
<dbReference type="EMBL" id="ADLE01000016">
    <property type="protein sequence ID" value="EJZ62493.1"/>
    <property type="molecule type" value="Genomic_DNA"/>
</dbReference>
<dbReference type="Pfam" id="PF00557">
    <property type="entry name" value="Peptidase_M24"/>
    <property type="match status" value="1"/>
</dbReference>
<dbReference type="PANTHER" id="PTHR46112">
    <property type="entry name" value="AMINOPEPTIDASE"/>
    <property type="match status" value="1"/>
</dbReference>
<evidence type="ECO:0000313" key="3">
    <source>
        <dbReference type="EMBL" id="EJZ62493.1"/>
    </source>
</evidence>
<dbReference type="InterPro" id="IPR050659">
    <property type="entry name" value="Peptidase_M24B"/>
</dbReference>
<dbReference type="CDD" id="cd01066">
    <property type="entry name" value="APP_MetAP"/>
    <property type="match status" value="1"/>
</dbReference>
<dbReference type="OrthoDB" id="9806388at2"/>
<dbReference type="PANTHER" id="PTHR46112:SF2">
    <property type="entry name" value="XAA-PRO AMINOPEPTIDASE P-RELATED"/>
    <property type="match status" value="1"/>
</dbReference>
<feature type="domain" description="Peptidase M24" evidence="1">
    <location>
        <begin position="141"/>
        <end position="372"/>
    </location>
</feature>
<reference evidence="3 4" key="1">
    <citation type="submission" date="2012-08" db="EMBL/GenBank/DDBJ databases">
        <title>The Genome Sequence of Barnesiella intestinihominis YIT 11860.</title>
        <authorList>
            <consortium name="The Broad Institute Genome Sequencing Platform"/>
            <person name="Earl A."/>
            <person name="Ward D."/>
            <person name="Feldgarden M."/>
            <person name="Gevers D."/>
            <person name="Morotomi M."/>
            <person name="Walker B."/>
            <person name="Young S.K."/>
            <person name="Zeng Q."/>
            <person name="Gargeya S."/>
            <person name="Fitzgerald M."/>
            <person name="Haas B."/>
            <person name="Abouelleil A."/>
            <person name="Alvarado L."/>
            <person name="Arachchi H.M."/>
            <person name="Berlin A.M."/>
            <person name="Chapman S.B."/>
            <person name="Goldberg J."/>
            <person name="Griggs A."/>
            <person name="Gujja S."/>
            <person name="Hansen M."/>
            <person name="Howarth C."/>
            <person name="Imamovic A."/>
            <person name="Larimer J."/>
            <person name="McCowen C."/>
            <person name="Montmayeur A."/>
            <person name="Murphy C."/>
            <person name="Neiman D."/>
            <person name="Pearson M."/>
            <person name="Priest M."/>
            <person name="Roberts A."/>
            <person name="Saif S."/>
            <person name="Shea T."/>
            <person name="Sisk P."/>
            <person name="Sykes S."/>
            <person name="Wortman J."/>
            <person name="Nusbaum C."/>
            <person name="Birren B."/>
        </authorList>
    </citation>
    <scope>NUCLEOTIDE SEQUENCE [LARGE SCALE GENOMIC DNA]</scope>
    <source>
        <strain evidence="3 4">YIT 11860</strain>
    </source>
</reference>
<protein>
    <recommendedName>
        <fullName evidence="5">Peptidase M24 domain-containing protein</fullName>
    </recommendedName>
</protein>
<feature type="domain" description="Creatinase N-terminal" evidence="2">
    <location>
        <begin position="13"/>
        <end position="132"/>
    </location>
</feature>
<evidence type="ECO:0008006" key="5">
    <source>
        <dbReference type="Google" id="ProtNLM"/>
    </source>
</evidence>
<dbReference type="HOGENOM" id="CLU_017266_10_0_10"/>
<dbReference type="PATRIC" id="fig|742726.3.peg.2518"/>
<proteinExistence type="predicted"/>
<comment type="caution">
    <text evidence="3">The sequence shown here is derived from an EMBL/GenBank/DDBJ whole genome shotgun (WGS) entry which is preliminary data.</text>
</comment>
<sequence length="390" mass="42753">MYSSNFQPEASLRWKRVQSVLQSINADAVLLNTNANLYYSSGRIFNGYTYIPSEGEAIYFVRRPIGLKGENVHYIHKPEQIPALLTEIGLPLPRKLAIEWDASHGDFTRLCAVFPDAEITNGSAVMRKVRSVKTDYELGLLHESAVKHAEVYHRIESVYHNGMTDIELQIEIERLLRLHGNLGLFRINGQSMEIFMGNVICGDNADTPTPYDFAMGGAGLSCSIPVGCNGSLIRPGMAVMVDMCGNFTGYMTDMTRVYSVGELPDLAHRAHQCSIDIHRAVSQMGKPSVKAADLYNLAISIAKEAGLENYFMGHTQKAGFIGHGVGIEVNEAPVLAPRSKDILEGNQVIALEPKFVIPHVGAVGIEDTYMVTPEGMKAITNAPVEIVSLS</sequence>
<dbReference type="RefSeq" id="WP_008862794.1">
    <property type="nucleotide sequence ID" value="NZ_JH815205.1"/>
</dbReference>
<dbReference type="Gene3D" id="3.40.350.10">
    <property type="entry name" value="Creatinase/prolidase N-terminal domain"/>
    <property type="match status" value="1"/>
</dbReference>
<name>K0WSY9_9BACT</name>
<dbReference type="STRING" id="742726.HMPREF9448_02408"/>
<dbReference type="InterPro" id="IPR029149">
    <property type="entry name" value="Creatin/AminoP/Spt16_N"/>
</dbReference>
<evidence type="ECO:0000259" key="2">
    <source>
        <dbReference type="Pfam" id="PF01321"/>
    </source>
</evidence>
<dbReference type="SUPFAM" id="SSF55920">
    <property type="entry name" value="Creatinase/aminopeptidase"/>
    <property type="match status" value="1"/>
</dbReference>
<dbReference type="InterPro" id="IPR000994">
    <property type="entry name" value="Pept_M24"/>
</dbReference>
<evidence type="ECO:0000259" key="1">
    <source>
        <dbReference type="Pfam" id="PF00557"/>
    </source>
</evidence>
<dbReference type="eggNOG" id="COG0006">
    <property type="taxonomic scope" value="Bacteria"/>
</dbReference>
<evidence type="ECO:0000313" key="4">
    <source>
        <dbReference type="Proteomes" id="UP000006044"/>
    </source>
</evidence>
<organism evidence="3 4">
    <name type="scientific">Barnesiella intestinihominis YIT 11860</name>
    <dbReference type="NCBI Taxonomy" id="742726"/>
    <lineage>
        <taxon>Bacteria</taxon>
        <taxon>Pseudomonadati</taxon>
        <taxon>Bacteroidota</taxon>
        <taxon>Bacteroidia</taxon>
        <taxon>Bacteroidales</taxon>
        <taxon>Barnesiellaceae</taxon>
        <taxon>Barnesiella</taxon>
    </lineage>
</organism>